<accession>A0A318KXI2</accession>
<keyword evidence="1" id="KW-0732">Signal</keyword>
<organism evidence="2 3">
    <name type="scientific">Rivihabitans pingtungensis</name>
    <dbReference type="NCBI Taxonomy" id="1054498"/>
    <lineage>
        <taxon>Bacteria</taxon>
        <taxon>Pseudomonadati</taxon>
        <taxon>Pseudomonadota</taxon>
        <taxon>Betaproteobacteria</taxon>
        <taxon>Neisseriales</taxon>
        <taxon>Aquaspirillaceae</taxon>
        <taxon>Rivihabitans</taxon>
    </lineage>
</organism>
<feature type="signal peptide" evidence="1">
    <location>
        <begin position="1"/>
        <end position="33"/>
    </location>
</feature>
<evidence type="ECO:0000256" key="1">
    <source>
        <dbReference type="SAM" id="SignalP"/>
    </source>
</evidence>
<comment type="caution">
    <text evidence="2">The sequence shown here is derived from an EMBL/GenBank/DDBJ whole genome shotgun (WGS) entry which is preliminary data.</text>
</comment>
<feature type="chain" id="PRO_5016245992" evidence="1">
    <location>
        <begin position="34"/>
        <end position="282"/>
    </location>
</feature>
<reference evidence="2 3" key="1">
    <citation type="submission" date="2018-05" db="EMBL/GenBank/DDBJ databases">
        <title>Genomic Encyclopedia of Type Strains, Phase IV (KMG-IV): sequencing the most valuable type-strain genomes for metagenomic binning, comparative biology and taxonomic classification.</title>
        <authorList>
            <person name="Goeker M."/>
        </authorList>
    </citation>
    <scope>NUCLEOTIDE SEQUENCE [LARGE SCALE GENOMIC DNA]</scope>
    <source>
        <strain evidence="2 3">DSM 29661</strain>
    </source>
</reference>
<keyword evidence="3" id="KW-1185">Reference proteome</keyword>
<sequence length="282" mass="29405">MSISCASSPLASLRRLLAALVISASALSATAWAAGKTSGDISLPIAARPAAPASITWSGSLLTQAEAALNAKKIPPNNVAPTVQTWIGPNFSLHHTLPQTSMQALYQITQTSISDISNDSDKQAIVSALSTLQAAGAGTGLTLGRVVWAPVNLFEGLVGYYRSDDPHDAAEPNKPKSMDNARWTALQNVNAALLAVGQLSSDGTRFVLNAKKLNAQGGLHTLSTRLTELAAQATAAPLPFTASDWVDNGGKAVQLSDLVVYNNNAIVAALNPAKKSAYQLRR</sequence>
<gene>
    <name evidence="2" type="ORF">DFR34_104111</name>
</gene>
<dbReference type="RefSeq" id="WP_110390027.1">
    <property type="nucleotide sequence ID" value="NZ_QJKI01000004.1"/>
</dbReference>
<name>A0A318KXI2_9NEIS</name>
<dbReference type="OrthoDB" id="8780466at2"/>
<evidence type="ECO:0000313" key="3">
    <source>
        <dbReference type="Proteomes" id="UP000247555"/>
    </source>
</evidence>
<proteinExistence type="predicted"/>
<dbReference type="Proteomes" id="UP000247555">
    <property type="component" value="Unassembled WGS sequence"/>
</dbReference>
<protein>
    <submittedName>
        <fullName evidence="2">Uncharacterized protein</fullName>
    </submittedName>
</protein>
<dbReference type="AlphaFoldDB" id="A0A318KXI2"/>
<dbReference type="EMBL" id="QJKI01000004">
    <property type="protein sequence ID" value="PXX80336.1"/>
    <property type="molecule type" value="Genomic_DNA"/>
</dbReference>
<evidence type="ECO:0000313" key="2">
    <source>
        <dbReference type="EMBL" id="PXX80336.1"/>
    </source>
</evidence>